<sequence>MKTVYYLLLLFGVTLPWIAGLNLDKIIKTAQCQSACLRNFTTDDNCWNVGRSKNIQCEKCSSCEIACTFYRTHGIDEGQYEPIKLPAPEKDEIIRMNKHDMAITMYKNLEGIWKMQQHYTENKKVEMSPGKWIIITNENGAIKHYSWEKWLPTLQSIYKKNGPLYQANITWMDWQDQLEKQRDEIILPGDKIFMELRNRKHKTIKPLYIVTWQEETGNGIMGNQARFITYVADSESAQISLLRGRYLVRIATNDGPGSYSILIDTDETITTKFLPLKQECYMTLIILSFILIPLSFLFIKSTWKRLKIKRQKIAMENNIKMIYPTEAEMKSNKLNTILCFKHESDQRDSDCSTNSYLNNINEYNKLWIEIDINANANMQNANVENVNVDAQDVNANIQDVTANTQNATTNVIQQT</sequence>
<keyword evidence="1" id="KW-0472">Membrane</keyword>
<keyword evidence="2" id="KW-0732">Signal</keyword>
<dbReference type="AlphaFoldDB" id="E2ATC6"/>
<dbReference type="Proteomes" id="UP000000311">
    <property type="component" value="Unassembled WGS sequence"/>
</dbReference>
<organism evidence="4">
    <name type="scientific">Camponotus floridanus</name>
    <name type="common">Florida carpenter ant</name>
    <dbReference type="NCBI Taxonomy" id="104421"/>
    <lineage>
        <taxon>Eukaryota</taxon>
        <taxon>Metazoa</taxon>
        <taxon>Ecdysozoa</taxon>
        <taxon>Arthropoda</taxon>
        <taxon>Hexapoda</taxon>
        <taxon>Insecta</taxon>
        <taxon>Pterygota</taxon>
        <taxon>Neoptera</taxon>
        <taxon>Endopterygota</taxon>
        <taxon>Hymenoptera</taxon>
        <taxon>Apocrita</taxon>
        <taxon>Aculeata</taxon>
        <taxon>Formicoidea</taxon>
        <taxon>Formicidae</taxon>
        <taxon>Formicinae</taxon>
        <taxon>Camponotus</taxon>
    </lineage>
</organism>
<protein>
    <submittedName>
        <fullName evidence="3">Uncharacterized protein</fullName>
    </submittedName>
</protein>
<proteinExistence type="predicted"/>
<keyword evidence="4" id="KW-1185">Reference proteome</keyword>
<evidence type="ECO:0000313" key="3">
    <source>
        <dbReference type="EMBL" id="EFN63293.1"/>
    </source>
</evidence>
<keyword evidence="1" id="KW-0812">Transmembrane</keyword>
<evidence type="ECO:0000256" key="2">
    <source>
        <dbReference type="SAM" id="SignalP"/>
    </source>
</evidence>
<reference evidence="3 4" key="1">
    <citation type="journal article" date="2010" name="Science">
        <title>Genomic comparison of the ants Camponotus floridanus and Harpegnathos saltator.</title>
        <authorList>
            <person name="Bonasio R."/>
            <person name="Zhang G."/>
            <person name="Ye C."/>
            <person name="Mutti N.S."/>
            <person name="Fang X."/>
            <person name="Qin N."/>
            <person name="Donahue G."/>
            <person name="Yang P."/>
            <person name="Li Q."/>
            <person name="Li C."/>
            <person name="Zhang P."/>
            <person name="Huang Z."/>
            <person name="Berger S.L."/>
            <person name="Reinberg D."/>
            <person name="Wang J."/>
            <person name="Liebig J."/>
        </authorList>
    </citation>
    <scope>NUCLEOTIDE SEQUENCE [LARGE SCALE GENOMIC DNA]</scope>
    <source>
        <strain evidence="4">C129</strain>
    </source>
</reference>
<evidence type="ECO:0000256" key="1">
    <source>
        <dbReference type="SAM" id="Phobius"/>
    </source>
</evidence>
<accession>E2ATC6</accession>
<keyword evidence="1" id="KW-1133">Transmembrane helix</keyword>
<feature type="chain" id="PRO_5003157411" evidence="2">
    <location>
        <begin position="21"/>
        <end position="415"/>
    </location>
</feature>
<gene>
    <name evidence="3" type="ORF">EAG_03139</name>
</gene>
<feature type="signal peptide" evidence="2">
    <location>
        <begin position="1"/>
        <end position="20"/>
    </location>
</feature>
<dbReference type="InParanoid" id="E2ATC6"/>
<name>E2ATC6_CAMFO</name>
<dbReference type="EMBL" id="GL442548">
    <property type="protein sequence ID" value="EFN63293.1"/>
    <property type="molecule type" value="Genomic_DNA"/>
</dbReference>
<dbReference type="STRING" id="104421.E2ATC6"/>
<feature type="transmembrane region" description="Helical" evidence="1">
    <location>
        <begin position="281"/>
        <end position="299"/>
    </location>
</feature>
<dbReference type="OrthoDB" id="8195614at2759"/>
<evidence type="ECO:0000313" key="4">
    <source>
        <dbReference type="Proteomes" id="UP000000311"/>
    </source>
</evidence>